<accession>A0A2R5EMV8</accession>
<keyword evidence="2" id="KW-1185">Reference proteome</keyword>
<comment type="caution">
    <text evidence="1">The sequence shown here is derived from an EMBL/GenBank/DDBJ whole genome shotgun (WGS) entry which is preliminary data.</text>
</comment>
<dbReference type="Pfam" id="PF24172">
    <property type="entry name" value="CdiI_ImmP"/>
    <property type="match status" value="1"/>
</dbReference>
<dbReference type="AlphaFoldDB" id="A0A2R5EMV8"/>
<gene>
    <name evidence="1" type="ORF">PAT3040_02567</name>
</gene>
<dbReference type="CDD" id="cd20693">
    <property type="entry name" value="CdiI_EcoliA0-like"/>
    <property type="match status" value="1"/>
</dbReference>
<proteinExistence type="predicted"/>
<dbReference type="RefSeq" id="WP_108992967.1">
    <property type="nucleotide sequence ID" value="NZ_BDQX01000127.1"/>
</dbReference>
<dbReference type="Proteomes" id="UP000245202">
    <property type="component" value="Unassembled WGS sequence"/>
</dbReference>
<name>A0A2R5EMV8_9BACL</name>
<organism evidence="1 2">
    <name type="scientific">Paenibacillus agaridevorans</name>
    <dbReference type="NCBI Taxonomy" id="171404"/>
    <lineage>
        <taxon>Bacteria</taxon>
        <taxon>Bacillati</taxon>
        <taxon>Bacillota</taxon>
        <taxon>Bacilli</taxon>
        <taxon>Bacillales</taxon>
        <taxon>Paenibacillaceae</taxon>
        <taxon>Paenibacillus</taxon>
    </lineage>
</organism>
<evidence type="ECO:0000313" key="1">
    <source>
        <dbReference type="EMBL" id="GBG08000.1"/>
    </source>
</evidence>
<reference evidence="1 2" key="1">
    <citation type="submission" date="2017-08" db="EMBL/GenBank/DDBJ databases">
        <title>Substantial Increase in Enzyme Production by Combined Drug-Resistance Mutations in Paenibacillus agaridevorans.</title>
        <authorList>
            <person name="Tanaka Y."/>
            <person name="Funane K."/>
            <person name="Hosaka T."/>
            <person name="Shiwa Y."/>
            <person name="Fujita N."/>
            <person name="Miyazaki T."/>
            <person name="Yoshikawa H."/>
            <person name="Murakami K."/>
            <person name="Kasahara K."/>
            <person name="Inaoka T."/>
            <person name="Hiraga Y."/>
            <person name="Ochi K."/>
        </authorList>
    </citation>
    <scope>NUCLEOTIDE SEQUENCE [LARGE SCALE GENOMIC DNA]</scope>
    <source>
        <strain evidence="1 2">T-3040</strain>
    </source>
</reference>
<protein>
    <submittedName>
        <fullName evidence="1">Uncharacterized protein</fullName>
    </submittedName>
</protein>
<evidence type="ECO:0000313" key="2">
    <source>
        <dbReference type="Proteomes" id="UP000245202"/>
    </source>
</evidence>
<sequence>MDKNERKTRLQTLLERQKLKNQMKDTSKLFDECIVTLGDGIFVFSKEKSTEIYKTFENEYKFTFYGRVEWNLYECEEIDLSTLKTQYAKTDETCFILWSHGSDPVIKAKINNVLEHIDIVMAVSPDVWLYRNNEYVIEIFHDGIIRTNNMKE</sequence>
<dbReference type="InterPro" id="IPR049585">
    <property type="entry name" value="CdiI_EcoliA0-like"/>
</dbReference>
<dbReference type="EMBL" id="BDQX01000127">
    <property type="protein sequence ID" value="GBG08000.1"/>
    <property type="molecule type" value="Genomic_DNA"/>
</dbReference>